<evidence type="ECO:0000256" key="6">
    <source>
        <dbReference type="ARBA" id="ARBA00023004"/>
    </source>
</evidence>
<dbReference type="Pfam" id="PF00067">
    <property type="entry name" value="p450"/>
    <property type="match status" value="2"/>
</dbReference>
<evidence type="ECO:0000256" key="3">
    <source>
        <dbReference type="ARBA" id="ARBA00022617"/>
    </source>
</evidence>
<evidence type="ECO:0000256" key="1">
    <source>
        <dbReference type="ARBA" id="ARBA00001971"/>
    </source>
</evidence>
<keyword evidence="3" id="KW-0349">Heme</keyword>
<evidence type="ECO:0000256" key="2">
    <source>
        <dbReference type="ARBA" id="ARBA00010617"/>
    </source>
</evidence>
<reference evidence="9" key="1">
    <citation type="journal article" date="2015" name="Proc. Natl. Acad. Sci. U.S.A.">
        <title>Genome sequence of the Asian Tiger mosquito, Aedes albopictus, reveals insights into its biology, genetics, and evolution.</title>
        <authorList>
            <person name="Chen X.G."/>
            <person name="Jiang X."/>
            <person name="Gu J."/>
            <person name="Xu M."/>
            <person name="Wu Y."/>
            <person name="Deng Y."/>
            <person name="Zhang C."/>
            <person name="Bonizzoni M."/>
            <person name="Dermauw W."/>
            <person name="Vontas J."/>
            <person name="Armbruster P."/>
            <person name="Huang X."/>
            <person name="Yang Y."/>
            <person name="Zhang H."/>
            <person name="He W."/>
            <person name="Peng H."/>
            <person name="Liu Y."/>
            <person name="Wu K."/>
            <person name="Chen J."/>
            <person name="Lirakis M."/>
            <person name="Topalis P."/>
            <person name="Van Leeuwen T."/>
            <person name="Hall A.B."/>
            <person name="Jiang X."/>
            <person name="Thorpe C."/>
            <person name="Mueller R.L."/>
            <person name="Sun C."/>
            <person name="Waterhouse R.M."/>
            <person name="Yan G."/>
            <person name="Tu Z.J."/>
            <person name="Fang X."/>
            <person name="James A.A."/>
        </authorList>
    </citation>
    <scope>NUCLEOTIDE SEQUENCE [LARGE SCALE GENOMIC DNA]</scope>
    <source>
        <strain evidence="9">Foshan</strain>
    </source>
</reference>
<comment type="similarity">
    <text evidence="2">Belongs to the cytochrome P450 family.</text>
</comment>
<keyword evidence="4" id="KW-0479">Metal-binding</keyword>
<dbReference type="CDD" id="cd20628">
    <property type="entry name" value="CYP4"/>
    <property type="match status" value="2"/>
</dbReference>
<dbReference type="PRINTS" id="PR00385">
    <property type="entry name" value="P450"/>
</dbReference>
<dbReference type="PRINTS" id="PR00463">
    <property type="entry name" value="EP450I"/>
</dbReference>
<evidence type="ECO:0000256" key="4">
    <source>
        <dbReference type="ARBA" id="ARBA00022723"/>
    </source>
</evidence>
<dbReference type="Proteomes" id="UP000069940">
    <property type="component" value="Unassembled WGS sequence"/>
</dbReference>
<dbReference type="RefSeq" id="XP_062699008.1">
    <property type="nucleotide sequence ID" value="XM_062843024.1"/>
</dbReference>
<dbReference type="InterPro" id="IPR002401">
    <property type="entry name" value="Cyt_P450_E_grp-I"/>
</dbReference>
<accession>A0ABM1ZSN3</accession>
<evidence type="ECO:0000313" key="8">
    <source>
        <dbReference type="EnsemblMetazoa" id="AALFPA23_021291.P31464"/>
    </source>
</evidence>
<keyword evidence="7" id="KW-0503">Monooxygenase</keyword>
<keyword evidence="6" id="KW-0408">Iron</keyword>
<evidence type="ECO:0008006" key="10">
    <source>
        <dbReference type="Google" id="ProtNLM"/>
    </source>
</evidence>
<dbReference type="InterPro" id="IPR050196">
    <property type="entry name" value="Cytochrome_P450_Monoox"/>
</dbReference>
<dbReference type="GeneID" id="109422534"/>
<dbReference type="PROSITE" id="PS00086">
    <property type="entry name" value="CYTOCHROME_P450"/>
    <property type="match status" value="2"/>
</dbReference>
<keyword evidence="5" id="KW-0560">Oxidoreductase</keyword>
<dbReference type="PANTHER" id="PTHR24291">
    <property type="entry name" value="CYTOCHROME P450 FAMILY 4"/>
    <property type="match status" value="1"/>
</dbReference>
<dbReference type="SUPFAM" id="SSF48264">
    <property type="entry name" value="Cytochrome P450"/>
    <property type="match status" value="2"/>
</dbReference>
<evidence type="ECO:0000256" key="5">
    <source>
        <dbReference type="ARBA" id="ARBA00023002"/>
    </source>
</evidence>
<comment type="cofactor">
    <cofactor evidence="1">
        <name>heme</name>
        <dbReference type="ChEBI" id="CHEBI:30413"/>
    </cofactor>
</comment>
<keyword evidence="9" id="KW-1185">Reference proteome</keyword>
<sequence length="1016" mass="115886">MWIILLSSLAVVCVALVIYRKFARTLEVAKQYAGPPALPILGNGLWFLNKQPDEFLPIIQHLTNVYGDVVRFWQGPQFTLYVGNPSMVETIMTNKHLTDKSGEYDYLSNWLGDGLLLSKRQKWHARRKAITPAFHFKILEQFVDVFDRNATELVDVLGKHADSGETFDMFPYVLLYALDVICESAMGTSVNALRNSDSEYVRAVKQAASVSIKRMFDIIRRTPLFYLTPSYQKLRKALKVLHGYTDNVIVSRRNQLMSKTDVDGEALDEFGTKKKDAFLDMLLRTNINGKPLTNLEIREEVDTFMFEGHDTTTSAVVFTLFNLAKNPEVQQKVYDEIVSVMGKDPQEPIKLSHLHDLTYTEMAIKETLRMYPSVPLIGRRCIEEITIDGKTIPAGANIIVGIYFMGRDPKYFDNPSQFIPERFEGEVSVEKFNPYKYIPFSAGPRNCIGQKFALNEMKSVISKLLRHYEFILPPGSADEPLLASELILKPHHGVPLQIRHRSAPALLNVPTNAAMWFLLALLVVPCLAWTIYRKFARTLEVSGQYSGPPALPILGNGLWFLNKQPDEFLPIIQQLTDKYGDLFRFWQGPEFTLYVAKPSMIETILTNKHLTDKSGEYGYLSNWLGDGLLLSKRNKWHARRKAITPAFHFKILEQFVDVFDRNATELVDILGKYADSGKSFDIFPYVLLYALDVICESAMGTSVNALRNADSEYVRAVKEAANVSIRRMFDFIRRTPLFYLTPSYQRLRRSLKILHGYTDNVIRSRRMQLKNKTDEARTDSDEFGTKRKDAFLDMLLQTSINGKPLTDLEIREEVDTFMFEGHDTTTSAVVFTLFNLAKHPEVQQKVYDEIVSVIGKDIIKPIELSDLHDLSYLEMAIKETLRLYPSVPLIGRRCVEEITIEGKTIPAGANIIVGVFFMGRDPNYFDKPLEFIPERFAGEKSVEKFNPYKYIPFSAGPRNCIGQKFALNEMKSVISKLLRHYEFILPAGSATEPLLASELILKPHHGVPLQIRHRGH</sequence>
<dbReference type="InterPro" id="IPR036396">
    <property type="entry name" value="Cyt_P450_sf"/>
</dbReference>
<name>A0ABM1ZSN3_AEDAL</name>
<dbReference type="PANTHER" id="PTHR24291:SF203">
    <property type="entry name" value="CYTOCHROME P450 4D1-RELATED"/>
    <property type="match status" value="1"/>
</dbReference>
<dbReference type="InterPro" id="IPR017972">
    <property type="entry name" value="Cyt_P450_CS"/>
</dbReference>
<evidence type="ECO:0000313" key="9">
    <source>
        <dbReference type="Proteomes" id="UP000069940"/>
    </source>
</evidence>
<protein>
    <recommendedName>
        <fullName evidence="10">Cytochrome P450</fullName>
    </recommendedName>
</protein>
<reference evidence="8" key="2">
    <citation type="submission" date="2025-05" db="UniProtKB">
        <authorList>
            <consortium name="EnsemblMetazoa"/>
        </authorList>
    </citation>
    <scope>IDENTIFICATION</scope>
    <source>
        <strain evidence="8">Foshan</strain>
    </source>
</reference>
<dbReference type="EnsemblMetazoa" id="AALFPA23_021291.R31464">
    <property type="protein sequence ID" value="AALFPA23_021291.P31464"/>
    <property type="gene ID" value="AALFPA23_021291"/>
</dbReference>
<evidence type="ECO:0000256" key="7">
    <source>
        <dbReference type="ARBA" id="ARBA00023033"/>
    </source>
</evidence>
<dbReference type="Gene3D" id="1.10.630.10">
    <property type="entry name" value="Cytochrome P450"/>
    <property type="match status" value="2"/>
</dbReference>
<organism evidence="8 9">
    <name type="scientific">Aedes albopictus</name>
    <name type="common">Asian tiger mosquito</name>
    <name type="synonym">Stegomyia albopicta</name>
    <dbReference type="NCBI Taxonomy" id="7160"/>
    <lineage>
        <taxon>Eukaryota</taxon>
        <taxon>Metazoa</taxon>
        <taxon>Ecdysozoa</taxon>
        <taxon>Arthropoda</taxon>
        <taxon>Hexapoda</taxon>
        <taxon>Insecta</taxon>
        <taxon>Pterygota</taxon>
        <taxon>Neoptera</taxon>
        <taxon>Endopterygota</taxon>
        <taxon>Diptera</taxon>
        <taxon>Nematocera</taxon>
        <taxon>Culicoidea</taxon>
        <taxon>Culicidae</taxon>
        <taxon>Culicinae</taxon>
        <taxon>Aedini</taxon>
        <taxon>Aedes</taxon>
        <taxon>Stegomyia</taxon>
    </lineage>
</organism>
<proteinExistence type="inferred from homology"/>
<dbReference type="InterPro" id="IPR001128">
    <property type="entry name" value="Cyt_P450"/>
</dbReference>